<feature type="transmembrane region" description="Helical" evidence="15">
    <location>
        <begin position="209"/>
        <end position="229"/>
    </location>
</feature>
<evidence type="ECO:0000256" key="9">
    <source>
        <dbReference type="ARBA" id="ARBA00023098"/>
    </source>
</evidence>
<comment type="subcellular location">
    <subcellularLocation>
        <location evidence="2">Cell inner membrane</location>
        <topology evidence="2">Multi-pass membrane protein</topology>
    </subcellularLocation>
</comment>
<keyword evidence="9" id="KW-0443">Lipid metabolism</keyword>
<feature type="transmembrane region" description="Helical" evidence="15">
    <location>
        <begin position="235"/>
        <end position="254"/>
    </location>
</feature>
<dbReference type="GO" id="GO:0005886">
    <property type="term" value="C:plasma membrane"/>
    <property type="evidence" value="ECO:0007669"/>
    <property type="project" value="UniProtKB-SubCell"/>
</dbReference>
<dbReference type="InterPro" id="IPR000462">
    <property type="entry name" value="CDP-OH_P_trans"/>
</dbReference>
<feature type="transmembrane region" description="Helical" evidence="15">
    <location>
        <begin position="127"/>
        <end position="142"/>
    </location>
</feature>
<keyword evidence="11" id="KW-0594">Phospholipid biosynthesis</keyword>
<dbReference type="Pfam" id="PF01066">
    <property type="entry name" value="CDP-OH_P_transf"/>
    <property type="match status" value="1"/>
</dbReference>
<keyword evidence="4" id="KW-0444">Lipid biosynthesis</keyword>
<keyword evidence="3" id="KW-1003">Cell membrane</keyword>
<keyword evidence="10 15" id="KW-0472">Membrane</keyword>
<evidence type="ECO:0000313" key="16">
    <source>
        <dbReference type="EMBL" id="AIE96884.1"/>
    </source>
</evidence>
<feature type="transmembrane region" description="Helical" evidence="15">
    <location>
        <begin position="64"/>
        <end position="82"/>
    </location>
</feature>
<dbReference type="InterPro" id="IPR043130">
    <property type="entry name" value="CDP-OH_PTrfase_TM_dom"/>
</dbReference>
<dbReference type="GO" id="GO:0050520">
    <property type="term" value="F:phosphatidylcholine synthase activity"/>
    <property type="evidence" value="ECO:0007669"/>
    <property type="project" value="UniProtKB-EC"/>
</dbReference>
<organism evidence="16">
    <name type="scientific">uncultured marine group II/III euryarchaeote AD1000_88_C03</name>
    <dbReference type="NCBI Taxonomy" id="1457820"/>
    <lineage>
        <taxon>Archaea</taxon>
        <taxon>Methanobacteriati</taxon>
        <taxon>Methanobacteriota</taxon>
        <taxon>environmental samples</taxon>
    </lineage>
</organism>
<comment type="cofactor">
    <cofactor evidence="1">
        <name>Mn(2+)</name>
        <dbReference type="ChEBI" id="CHEBI:29035"/>
    </cofactor>
</comment>
<dbReference type="EC" id="2.7.8.24" evidence="16"/>
<reference evidence="16" key="1">
    <citation type="journal article" date="2014" name="Genome Biol. Evol.">
        <title>Pangenome evidence for extensive interdomain horizontal transfer affecting lineage core and shell genes in uncultured planktonic thaumarchaeota and euryarchaeota.</title>
        <authorList>
            <person name="Deschamps P."/>
            <person name="Zivanovic Y."/>
            <person name="Moreira D."/>
            <person name="Rodriguez-Valera F."/>
            <person name="Lopez-Garcia P."/>
        </authorList>
    </citation>
    <scope>NUCLEOTIDE SEQUENCE</scope>
</reference>
<sequence>MSRNQPPSVTSIQGPVHHDRHVSQDDGSTVQSRALAMSVHLFTASGALWALLTLDAIMSGDYRMAFLWMFVAMFVDSVDGPLARRLDVKRHASHIDGARLDDVIDYINYTFVPIVLLIHAGWLPDPAPLWAAFPLVASALAFSNTESKDTEDGFFLGFPSYWNVFAFYVVVLATAGSEWLVLLLMLAFSALSVMPVRFVYPNRFDGMRWFFFGGGIVWIASILFAALQYPDTPRLFVQVSLVYPALYFGLSVWLDRNRTSNAT</sequence>
<feature type="transmembrane region" description="Helical" evidence="15">
    <location>
        <begin position="103"/>
        <end position="121"/>
    </location>
</feature>
<proteinExistence type="predicted"/>
<dbReference type="GO" id="GO:0008654">
    <property type="term" value="P:phospholipid biosynthetic process"/>
    <property type="evidence" value="ECO:0007669"/>
    <property type="project" value="UniProtKB-KW"/>
</dbReference>
<keyword evidence="6 16" id="KW-0808">Transferase</keyword>
<dbReference type="AlphaFoldDB" id="A0A075G0E2"/>
<dbReference type="PIRSF" id="PIRSF000851">
    <property type="entry name" value="PcS"/>
    <property type="match status" value="1"/>
</dbReference>
<evidence type="ECO:0000256" key="14">
    <source>
        <dbReference type="SAM" id="MobiDB-lite"/>
    </source>
</evidence>
<feature type="transmembrane region" description="Helical" evidence="15">
    <location>
        <begin position="179"/>
        <end position="200"/>
    </location>
</feature>
<evidence type="ECO:0000256" key="7">
    <source>
        <dbReference type="ARBA" id="ARBA00022692"/>
    </source>
</evidence>
<dbReference type="EMBL" id="KF900491">
    <property type="protein sequence ID" value="AIE96884.1"/>
    <property type="molecule type" value="Genomic_DNA"/>
</dbReference>
<evidence type="ECO:0000256" key="4">
    <source>
        <dbReference type="ARBA" id="ARBA00022516"/>
    </source>
</evidence>
<protein>
    <submittedName>
        <fullName evidence="16">Phosphatidylcholine synthase (Pcs)</fullName>
        <ecNumber evidence="16">2.7.8.24</ecNumber>
    </submittedName>
</protein>
<feature type="region of interest" description="Disordered" evidence="14">
    <location>
        <begin position="1"/>
        <end position="24"/>
    </location>
</feature>
<evidence type="ECO:0000256" key="8">
    <source>
        <dbReference type="ARBA" id="ARBA00022989"/>
    </source>
</evidence>
<keyword evidence="8 15" id="KW-1133">Transmembrane helix</keyword>
<evidence type="ECO:0000256" key="13">
    <source>
        <dbReference type="ARBA" id="ARBA00023264"/>
    </source>
</evidence>
<evidence type="ECO:0000256" key="6">
    <source>
        <dbReference type="ARBA" id="ARBA00022679"/>
    </source>
</evidence>
<accession>A0A075G0E2</accession>
<feature type="compositionally biased region" description="Polar residues" evidence="14">
    <location>
        <begin position="1"/>
        <end position="13"/>
    </location>
</feature>
<keyword evidence="7 15" id="KW-0812">Transmembrane</keyword>
<evidence type="ECO:0000256" key="3">
    <source>
        <dbReference type="ARBA" id="ARBA00022475"/>
    </source>
</evidence>
<feature type="transmembrane region" description="Helical" evidence="15">
    <location>
        <begin position="154"/>
        <end position="173"/>
    </location>
</feature>
<evidence type="ECO:0000256" key="10">
    <source>
        <dbReference type="ARBA" id="ARBA00023136"/>
    </source>
</evidence>
<keyword evidence="5" id="KW-0997">Cell inner membrane</keyword>
<evidence type="ECO:0000256" key="15">
    <source>
        <dbReference type="SAM" id="Phobius"/>
    </source>
</evidence>
<name>A0A075G0E2_9EURY</name>
<gene>
    <name evidence="16" type="primary">pcs</name>
</gene>
<evidence type="ECO:0000256" key="5">
    <source>
        <dbReference type="ARBA" id="ARBA00022519"/>
    </source>
</evidence>
<feature type="transmembrane region" description="Helical" evidence="15">
    <location>
        <begin position="34"/>
        <end position="52"/>
    </location>
</feature>
<dbReference type="Gene3D" id="1.20.120.1760">
    <property type="match status" value="1"/>
</dbReference>
<evidence type="ECO:0000256" key="11">
    <source>
        <dbReference type="ARBA" id="ARBA00023209"/>
    </source>
</evidence>
<keyword evidence="13" id="KW-1208">Phospholipid metabolism</keyword>
<evidence type="ECO:0000256" key="2">
    <source>
        <dbReference type="ARBA" id="ARBA00004429"/>
    </source>
</evidence>
<dbReference type="InterPro" id="IPR026027">
    <property type="entry name" value="PcS"/>
</dbReference>
<evidence type="ECO:0000256" key="12">
    <source>
        <dbReference type="ARBA" id="ARBA00023211"/>
    </source>
</evidence>
<evidence type="ECO:0000256" key="1">
    <source>
        <dbReference type="ARBA" id="ARBA00001936"/>
    </source>
</evidence>
<keyword evidence="12" id="KW-0464">Manganese</keyword>